<feature type="region of interest" description="Disordered" evidence="1">
    <location>
        <begin position="1"/>
        <end position="37"/>
    </location>
</feature>
<sequence length="546" mass="61820">MRKGRGGPGQLNRRGSGRSGKQLAQNNDAVPAPSVELSKEEHADWRVKYGFMNAIDKLYRAYPCSKKPRMPSPADVDPSWIQKMLPETPDEFLNNATAMQDLVELSDPIEYYQDGINIVVTGKELGGKTSFVHLFVKKLYPDAADRKRRILLLDAATMDETMLLSKMDGFKRFFDHPKTKPHPKFPYIVIENFHQLNPRIQQHSIGPQWEILNAKGIFFVLTVAPDANKVTEQIKTTSKIVRLRPLEDLHVLEKVLMVCVNQRIGFVRPALDYIVKRLRHAVGPCLVTLQQLFTTHHYLSMENVNRFFHRTLHMKESLDLVEMSAPLKRCKVCTLVPPCAHTTLDHIHNRVLRLRAMYPQDNQRDVCPDFKHTGLCHVFNRKGRCMYDHPMEIHAIDTTKLVARCKIHTLPLPCTHCATLATSVAREVALAKEKSAVETMIIKLKKMLADQDHALHAHVKATSATVVWGKAKEIIDAKTADLMDDLKKTQSKLEHLQRHVTDEIIPVLEALHLQNQRGYCKGLGKGGNTVDDLGLADGGDSHQGEE</sequence>
<dbReference type="VEuPathDB" id="FungiDB:H310_03971"/>
<dbReference type="SUPFAM" id="SSF52540">
    <property type="entry name" value="P-loop containing nucleoside triphosphate hydrolases"/>
    <property type="match status" value="1"/>
</dbReference>
<dbReference type="InterPro" id="IPR027417">
    <property type="entry name" value="P-loop_NTPase"/>
</dbReference>
<accession>A0A024UGU6</accession>
<dbReference type="GeneID" id="20081021"/>
<dbReference type="AlphaFoldDB" id="A0A024UGU6"/>
<dbReference type="eggNOG" id="ENOG502RY2V">
    <property type="taxonomic scope" value="Eukaryota"/>
</dbReference>
<name>A0A024UGU6_9STRA</name>
<dbReference type="EMBL" id="KI913957">
    <property type="protein sequence ID" value="ETW04848.1"/>
    <property type="molecule type" value="Genomic_DNA"/>
</dbReference>
<dbReference type="Gene3D" id="3.40.50.300">
    <property type="entry name" value="P-loop containing nucleotide triphosphate hydrolases"/>
    <property type="match status" value="1"/>
</dbReference>
<reference evidence="2" key="1">
    <citation type="submission" date="2013-12" db="EMBL/GenBank/DDBJ databases">
        <title>The Genome Sequence of Aphanomyces invadans NJM9701.</title>
        <authorList>
            <consortium name="The Broad Institute Genomics Platform"/>
            <person name="Russ C."/>
            <person name="Tyler B."/>
            <person name="van West P."/>
            <person name="Dieguez-Uribeondo J."/>
            <person name="Young S.K."/>
            <person name="Zeng Q."/>
            <person name="Gargeya S."/>
            <person name="Fitzgerald M."/>
            <person name="Abouelleil A."/>
            <person name="Alvarado L."/>
            <person name="Chapman S.B."/>
            <person name="Gainer-Dewar J."/>
            <person name="Goldberg J."/>
            <person name="Griggs A."/>
            <person name="Gujja S."/>
            <person name="Hansen M."/>
            <person name="Howarth C."/>
            <person name="Imamovic A."/>
            <person name="Ireland A."/>
            <person name="Larimer J."/>
            <person name="McCowan C."/>
            <person name="Murphy C."/>
            <person name="Pearson M."/>
            <person name="Poon T.W."/>
            <person name="Priest M."/>
            <person name="Roberts A."/>
            <person name="Saif S."/>
            <person name="Shea T."/>
            <person name="Sykes S."/>
            <person name="Wortman J."/>
            <person name="Nusbaum C."/>
            <person name="Birren B."/>
        </authorList>
    </citation>
    <scope>NUCLEOTIDE SEQUENCE [LARGE SCALE GENOMIC DNA]</scope>
    <source>
        <strain evidence="2">NJM9701</strain>
    </source>
</reference>
<dbReference type="OrthoDB" id="75427at2759"/>
<dbReference type="RefSeq" id="XP_008866288.1">
    <property type="nucleotide sequence ID" value="XM_008868066.1"/>
</dbReference>
<evidence type="ECO:0000313" key="2">
    <source>
        <dbReference type="EMBL" id="ETW04848.1"/>
    </source>
</evidence>
<gene>
    <name evidence="2" type="ORF">H310_03971</name>
</gene>
<proteinExistence type="predicted"/>
<evidence type="ECO:0000256" key="1">
    <source>
        <dbReference type="SAM" id="MobiDB-lite"/>
    </source>
</evidence>
<organism evidence="2">
    <name type="scientific">Aphanomyces invadans</name>
    <dbReference type="NCBI Taxonomy" id="157072"/>
    <lineage>
        <taxon>Eukaryota</taxon>
        <taxon>Sar</taxon>
        <taxon>Stramenopiles</taxon>
        <taxon>Oomycota</taxon>
        <taxon>Saprolegniomycetes</taxon>
        <taxon>Saprolegniales</taxon>
        <taxon>Verrucalvaceae</taxon>
        <taxon>Aphanomyces</taxon>
    </lineage>
</organism>
<dbReference type="STRING" id="157072.A0A024UGU6"/>
<protein>
    <submittedName>
        <fullName evidence="2">Uncharacterized protein</fullName>
    </submittedName>
</protein>